<feature type="region of interest" description="Disordered" evidence="2">
    <location>
        <begin position="229"/>
        <end position="251"/>
    </location>
</feature>
<feature type="coiled-coil region" evidence="1">
    <location>
        <begin position="76"/>
        <end position="110"/>
    </location>
</feature>
<evidence type="ECO:0000256" key="2">
    <source>
        <dbReference type="SAM" id="MobiDB-lite"/>
    </source>
</evidence>
<feature type="region of interest" description="Disordered" evidence="2">
    <location>
        <begin position="163"/>
        <end position="204"/>
    </location>
</feature>
<keyword evidence="1" id="KW-0175">Coiled coil</keyword>
<sequence>METNRCDVNHLDADALLPPRKRLLAGLKRQNSDVNSPAPSTSSNAITEFDVHLNNILMSRLSNPNLSNEEIIEASRNAAIEAAKVAEAARANAEEKAAKAAKAVAAAKNALDFVAILSDEAANNEKRLKKNKMKKHVPVQVLYNKSKRNNNSKTDEELARKLHRDINSSPRILKNSSASDTKNHKHKKMKSNGNGIEKKQENEGPVKEIDTIMVDLNTSKLDRGEQVRLSNEEMENGEDRVPSKDKFTEFSDSFGKKRGRIKQKKLPLSICSFRDQTGLKEEMSNQPLFSEGTSGNLVPVEKRSMWKCQTFKGFALTAAPSYSSGPGSCPDGRMCRPSQTPHLTMSSDRIGPPRRALGPKRSPL</sequence>
<dbReference type="PANTHER" id="PTHR35477">
    <property type="entry name" value="OS06G0728500 PROTEIN"/>
    <property type="match status" value="1"/>
</dbReference>
<dbReference type="Proteomes" id="UP000826271">
    <property type="component" value="Unassembled WGS sequence"/>
</dbReference>
<dbReference type="AlphaFoldDB" id="A0AAV6XM26"/>
<dbReference type="EMBL" id="WHWC01000006">
    <property type="protein sequence ID" value="KAG8381274.1"/>
    <property type="molecule type" value="Genomic_DNA"/>
</dbReference>
<name>A0AAV6XM26_9LAMI</name>
<dbReference type="PANTHER" id="PTHR35477:SF1">
    <property type="entry name" value="OS06G0728500 PROTEIN"/>
    <property type="match status" value="1"/>
</dbReference>
<feature type="compositionally biased region" description="Polar residues" evidence="2">
    <location>
        <begin position="167"/>
        <end position="180"/>
    </location>
</feature>
<feature type="region of interest" description="Disordered" evidence="2">
    <location>
        <begin position="318"/>
        <end position="364"/>
    </location>
</feature>
<feature type="compositionally biased region" description="Polar residues" evidence="2">
    <location>
        <begin position="337"/>
        <end position="347"/>
    </location>
</feature>
<organism evidence="3 4">
    <name type="scientific">Buddleja alternifolia</name>
    <dbReference type="NCBI Taxonomy" id="168488"/>
    <lineage>
        <taxon>Eukaryota</taxon>
        <taxon>Viridiplantae</taxon>
        <taxon>Streptophyta</taxon>
        <taxon>Embryophyta</taxon>
        <taxon>Tracheophyta</taxon>
        <taxon>Spermatophyta</taxon>
        <taxon>Magnoliopsida</taxon>
        <taxon>eudicotyledons</taxon>
        <taxon>Gunneridae</taxon>
        <taxon>Pentapetalae</taxon>
        <taxon>asterids</taxon>
        <taxon>lamiids</taxon>
        <taxon>Lamiales</taxon>
        <taxon>Scrophulariaceae</taxon>
        <taxon>Buddlejeae</taxon>
        <taxon>Buddleja</taxon>
    </lineage>
</organism>
<protein>
    <submittedName>
        <fullName evidence="3">Uncharacterized protein</fullName>
    </submittedName>
</protein>
<evidence type="ECO:0000313" key="3">
    <source>
        <dbReference type="EMBL" id="KAG8381274.1"/>
    </source>
</evidence>
<keyword evidence="4" id="KW-1185">Reference proteome</keyword>
<proteinExistence type="predicted"/>
<reference evidence="3" key="1">
    <citation type="submission" date="2019-10" db="EMBL/GenBank/DDBJ databases">
        <authorList>
            <person name="Zhang R."/>
            <person name="Pan Y."/>
            <person name="Wang J."/>
            <person name="Ma R."/>
            <person name="Yu S."/>
        </authorList>
    </citation>
    <scope>NUCLEOTIDE SEQUENCE</scope>
    <source>
        <strain evidence="3">LA-IB0</strain>
        <tissue evidence="3">Leaf</tissue>
    </source>
</reference>
<comment type="caution">
    <text evidence="3">The sequence shown here is derived from an EMBL/GenBank/DDBJ whole genome shotgun (WGS) entry which is preliminary data.</text>
</comment>
<feature type="compositionally biased region" description="Basic and acidic residues" evidence="2">
    <location>
        <begin position="237"/>
        <end position="249"/>
    </location>
</feature>
<evidence type="ECO:0000256" key="1">
    <source>
        <dbReference type="SAM" id="Coils"/>
    </source>
</evidence>
<accession>A0AAV6XM26</accession>
<evidence type="ECO:0000313" key="4">
    <source>
        <dbReference type="Proteomes" id="UP000826271"/>
    </source>
</evidence>
<gene>
    <name evidence="3" type="ORF">BUALT_Bualt06G0105500</name>
</gene>